<name>A0A839EGH8_9HYPH</name>
<dbReference type="AlphaFoldDB" id="A0A839EGH8"/>
<organism evidence="1 2">
    <name type="scientific">Phyllobacterium myrsinacearum</name>
    <dbReference type="NCBI Taxonomy" id="28101"/>
    <lineage>
        <taxon>Bacteria</taxon>
        <taxon>Pseudomonadati</taxon>
        <taxon>Pseudomonadota</taxon>
        <taxon>Alphaproteobacteria</taxon>
        <taxon>Hyphomicrobiales</taxon>
        <taxon>Phyllobacteriaceae</taxon>
        <taxon>Phyllobacterium</taxon>
    </lineage>
</organism>
<evidence type="ECO:0000313" key="2">
    <source>
        <dbReference type="Proteomes" id="UP000549052"/>
    </source>
</evidence>
<evidence type="ECO:0000313" key="1">
    <source>
        <dbReference type="EMBL" id="MBA8876566.1"/>
    </source>
</evidence>
<gene>
    <name evidence="1" type="ORF">FHW16_000248</name>
</gene>
<dbReference type="Proteomes" id="UP000549052">
    <property type="component" value="Unassembled WGS sequence"/>
</dbReference>
<dbReference type="EMBL" id="JACGXN010000001">
    <property type="protein sequence ID" value="MBA8876566.1"/>
    <property type="molecule type" value="Genomic_DNA"/>
</dbReference>
<sequence length="130" mass="14771">MLIDLTEFPLVYLRAEQESNRSPEAQIKALFARGERFVMIADHSPEDHHEEPHAQRKERALILKRFRDQLSRWCAGAIVIENRGPVAKPIKLASQAFGHAFGVPFAFVKDDITARETARRILVPQAFPLG</sequence>
<accession>A0A839EGH8</accession>
<keyword evidence="2" id="KW-1185">Reference proteome</keyword>
<reference evidence="1 2" key="1">
    <citation type="submission" date="2020-07" db="EMBL/GenBank/DDBJ databases">
        <title>Genomic Encyclopedia of Type Strains, Phase IV (KMG-V): Genome sequencing to study the core and pangenomes of soil and plant-associated prokaryotes.</title>
        <authorList>
            <person name="Whitman W."/>
        </authorList>
    </citation>
    <scope>NUCLEOTIDE SEQUENCE [LARGE SCALE GENOMIC DNA]</scope>
    <source>
        <strain evidence="1 2">AN3</strain>
    </source>
</reference>
<protein>
    <submittedName>
        <fullName evidence="1">Uncharacterized protein</fullName>
    </submittedName>
</protein>
<dbReference type="RefSeq" id="WP_182547352.1">
    <property type="nucleotide sequence ID" value="NZ_JACGXN010000001.1"/>
</dbReference>
<comment type="caution">
    <text evidence="1">The sequence shown here is derived from an EMBL/GenBank/DDBJ whole genome shotgun (WGS) entry which is preliminary data.</text>
</comment>
<proteinExistence type="predicted"/>